<keyword evidence="8" id="KW-0676">Redox-active center</keyword>
<evidence type="ECO:0000256" key="3">
    <source>
        <dbReference type="ARBA" id="ARBA00022927"/>
    </source>
</evidence>
<feature type="non-terminal residue" evidence="10">
    <location>
        <position position="1"/>
    </location>
</feature>
<dbReference type="GO" id="GO:0045041">
    <property type="term" value="P:protein import into mitochondrial intermembrane space"/>
    <property type="evidence" value="ECO:0007669"/>
    <property type="project" value="InterPro"/>
</dbReference>
<keyword evidence="3" id="KW-0653">Protein transport</keyword>
<keyword evidence="5" id="KW-0811">Translocation</keyword>
<comment type="caution">
    <text evidence="10">The sequence shown here is derived from an EMBL/GenBank/DDBJ whole genome shotgun (WGS) entry which is preliminary data.</text>
</comment>
<gene>
    <name evidence="10" type="ORF">AFUS01_LOCUS13250</name>
</gene>
<feature type="region of interest" description="Disordered" evidence="9">
    <location>
        <begin position="142"/>
        <end position="161"/>
    </location>
</feature>
<evidence type="ECO:0000256" key="7">
    <source>
        <dbReference type="ARBA" id="ARBA00023157"/>
    </source>
</evidence>
<dbReference type="GO" id="GO:0015035">
    <property type="term" value="F:protein-disulfide reductase activity"/>
    <property type="evidence" value="ECO:0007669"/>
    <property type="project" value="InterPro"/>
</dbReference>
<keyword evidence="2" id="KW-0813">Transport</keyword>
<evidence type="ECO:0000256" key="5">
    <source>
        <dbReference type="ARBA" id="ARBA00023010"/>
    </source>
</evidence>
<dbReference type="PROSITE" id="PS51808">
    <property type="entry name" value="CHCH"/>
    <property type="match status" value="1"/>
</dbReference>
<keyword evidence="4" id="KW-0560">Oxidoreductase</keyword>
<protein>
    <recommendedName>
        <fullName evidence="12">Mitochondrial intermembrane space import and assembly protein 40</fullName>
    </recommendedName>
</protein>
<keyword evidence="6" id="KW-0496">Mitochondrion</keyword>
<accession>A0A8J2JYC1</accession>
<evidence type="ECO:0000313" key="11">
    <source>
        <dbReference type="Proteomes" id="UP000708208"/>
    </source>
</evidence>
<evidence type="ECO:0000256" key="4">
    <source>
        <dbReference type="ARBA" id="ARBA00023002"/>
    </source>
</evidence>
<feature type="compositionally biased region" description="Basic and acidic residues" evidence="9">
    <location>
        <begin position="286"/>
        <end position="298"/>
    </location>
</feature>
<keyword evidence="11" id="KW-1185">Reference proteome</keyword>
<dbReference type="PANTHER" id="PTHR21622:SF0">
    <property type="entry name" value="COILED-COIL-HELIX-COILED-COIL-HELIX DOMAIN CONTAINING 4"/>
    <property type="match status" value="1"/>
</dbReference>
<name>A0A8J2JYC1_9HEXA</name>
<dbReference type="InterPro" id="IPR039289">
    <property type="entry name" value="CHCHD4"/>
</dbReference>
<sequence>SNFEKSESYGFEPDVRQELSVVESQLTLNLCGGETFLELSRRYSAVLLRGFCFYYDIVSDVSRLGERGDWIVDDVMSVEVVSRDLQYPYDRRRVCSASLTMGGQLTKEEPSIESSSSIALRNPFDLNKEQSETTKIVKVDQQGDKAQEAEDEVTDFDPNNYDPKTVGPILPNGDINWDCPCLGGAAHGPCGTEFRQAFSCFHYSQEDPKGSDCFPQFREMHVCFSKYPQLFNSKGDDDEDAEPGDPDPIQFDEDEMKIINEDDDSSKNSEQQPEEKNNSENNPSSEKQKGKESSKNEKQSSINSIPSPATPAVM</sequence>
<dbReference type="OrthoDB" id="7481291at2759"/>
<evidence type="ECO:0008006" key="12">
    <source>
        <dbReference type="Google" id="ProtNLM"/>
    </source>
</evidence>
<reference evidence="10" key="1">
    <citation type="submission" date="2021-06" db="EMBL/GenBank/DDBJ databases">
        <authorList>
            <person name="Hodson N. C."/>
            <person name="Mongue J. A."/>
            <person name="Jaron S. K."/>
        </authorList>
    </citation>
    <scope>NUCLEOTIDE SEQUENCE</scope>
</reference>
<dbReference type="Proteomes" id="UP000708208">
    <property type="component" value="Unassembled WGS sequence"/>
</dbReference>
<dbReference type="AlphaFoldDB" id="A0A8J2JYC1"/>
<dbReference type="EMBL" id="CAJVCH010107023">
    <property type="protein sequence ID" value="CAG7724215.1"/>
    <property type="molecule type" value="Genomic_DNA"/>
</dbReference>
<organism evidence="10 11">
    <name type="scientific">Allacma fusca</name>
    <dbReference type="NCBI Taxonomy" id="39272"/>
    <lineage>
        <taxon>Eukaryota</taxon>
        <taxon>Metazoa</taxon>
        <taxon>Ecdysozoa</taxon>
        <taxon>Arthropoda</taxon>
        <taxon>Hexapoda</taxon>
        <taxon>Collembola</taxon>
        <taxon>Symphypleona</taxon>
        <taxon>Sminthuridae</taxon>
        <taxon>Allacma</taxon>
    </lineage>
</organism>
<keyword evidence="7" id="KW-1015">Disulfide bond</keyword>
<proteinExistence type="predicted"/>
<evidence type="ECO:0000256" key="1">
    <source>
        <dbReference type="ARBA" id="ARBA00004173"/>
    </source>
</evidence>
<dbReference type="GO" id="GO:0005758">
    <property type="term" value="C:mitochondrial intermembrane space"/>
    <property type="evidence" value="ECO:0007669"/>
    <property type="project" value="TreeGrafter"/>
</dbReference>
<evidence type="ECO:0000256" key="6">
    <source>
        <dbReference type="ARBA" id="ARBA00023128"/>
    </source>
</evidence>
<comment type="subcellular location">
    <subcellularLocation>
        <location evidence="1">Mitochondrion</location>
    </subcellularLocation>
</comment>
<evidence type="ECO:0000256" key="9">
    <source>
        <dbReference type="SAM" id="MobiDB-lite"/>
    </source>
</evidence>
<evidence type="ECO:0000313" key="10">
    <source>
        <dbReference type="EMBL" id="CAG7724215.1"/>
    </source>
</evidence>
<feature type="region of interest" description="Disordered" evidence="9">
    <location>
        <begin position="233"/>
        <end position="314"/>
    </location>
</feature>
<dbReference type="PANTHER" id="PTHR21622">
    <property type="entry name" value="COILED-COIL-HELIX-COILED-COIL-HELIX DOMAIN CONTAINING 4"/>
    <property type="match status" value="1"/>
</dbReference>
<feature type="compositionally biased region" description="Acidic residues" evidence="9">
    <location>
        <begin position="236"/>
        <end position="255"/>
    </location>
</feature>
<evidence type="ECO:0000256" key="8">
    <source>
        <dbReference type="ARBA" id="ARBA00023284"/>
    </source>
</evidence>
<evidence type="ECO:0000256" key="2">
    <source>
        <dbReference type="ARBA" id="ARBA00022448"/>
    </source>
</evidence>